<feature type="transmembrane region" description="Helical" evidence="1">
    <location>
        <begin position="80"/>
        <end position="102"/>
    </location>
</feature>
<organism evidence="2 3">
    <name type="scientific">Crossiella equi</name>
    <dbReference type="NCBI Taxonomy" id="130796"/>
    <lineage>
        <taxon>Bacteria</taxon>
        <taxon>Bacillati</taxon>
        <taxon>Actinomycetota</taxon>
        <taxon>Actinomycetes</taxon>
        <taxon>Pseudonocardiales</taxon>
        <taxon>Pseudonocardiaceae</taxon>
        <taxon>Crossiella</taxon>
    </lineage>
</organism>
<feature type="transmembrane region" description="Helical" evidence="1">
    <location>
        <begin position="44"/>
        <end position="68"/>
    </location>
</feature>
<reference evidence="2 3" key="1">
    <citation type="submission" date="2021-03" db="EMBL/GenBank/DDBJ databases">
        <title>Sequencing the genomes of 1000 actinobacteria strains.</title>
        <authorList>
            <person name="Klenk H.-P."/>
        </authorList>
    </citation>
    <scope>NUCLEOTIDE SEQUENCE [LARGE SCALE GENOMIC DNA]</scope>
    <source>
        <strain evidence="2 3">DSM 44580</strain>
    </source>
</reference>
<dbReference type="EMBL" id="JAGIOO010000001">
    <property type="protein sequence ID" value="MBP2473150.1"/>
    <property type="molecule type" value="Genomic_DNA"/>
</dbReference>
<feature type="transmembrane region" description="Helical" evidence="1">
    <location>
        <begin position="108"/>
        <end position="126"/>
    </location>
</feature>
<name>A0ABS5A9B0_9PSEU</name>
<evidence type="ECO:0000256" key="1">
    <source>
        <dbReference type="SAM" id="Phobius"/>
    </source>
</evidence>
<sequence length="132" mass="13165">MPFIDRSPRAERQDAVTGGVAAVIAFSSAPLVWAVSRTEAGEAAFGLVGSAVVVGVVLGALVVGLVLTGLAERLSRSWRVAAVGLLGLAAGLGLVFAVATLFTGSQASVLVLGGCFLMVPAVRVAYRAVGAA</sequence>
<dbReference type="RefSeq" id="WP_086781413.1">
    <property type="nucleotide sequence ID" value="NZ_JAGIOO010000001.1"/>
</dbReference>
<evidence type="ECO:0000313" key="2">
    <source>
        <dbReference type="EMBL" id="MBP2473150.1"/>
    </source>
</evidence>
<keyword evidence="1" id="KW-1133">Transmembrane helix</keyword>
<protein>
    <submittedName>
        <fullName evidence="2">Lysylphosphatidylglycerol synthetase-like protein (DUF2156 family)</fullName>
    </submittedName>
</protein>
<keyword evidence="1" id="KW-0812">Transmembrane</keyword>
<dbReference type="Proteomes" id="UP001519363">
    <property type="component" value="Unassembled WGS sequence"/>
</dbReference>
<proteinExistence type="predicted"/>
<accession>A0ABS5A9B0</accession>
<comment type="caution">
    <text evidence="2">The sequence shown here is derived from an EMBL/GenBank/DDBJ whole genome shotgun (WGS) entry which is preliminary data.</text>
</comment>
<evidence type="ECO:0000313" key="3">
    <source>
        <dbReference type="Proteomes" id="UP001519363"/>
    </source>
</evidence>
<gene>
    <name evidence="2" type="ORF">JOF53_002022</name>
</gene>
<keyword evidence="1" id="KW-0472">Membrane</keyword>
<keyword evidence="3" id="KW-1185">Reference proteome</keyword>